<feature type="region of interest" description="Disordered" evidence="1">
    <location>
        <begin position="45"/>
        <end position="73"/>
    </location>
</feature>
<evidence type="ECO:0000313" key="3">
    <source>
        <dbReference type="EMBL" id="KYO30009.1"/>
    </source>
</evidence>
<evidence type="ECO:0008006" key="5">
    <source>
        <dbReference type="Google" id="ProtNLM"/>
    </source>
</evidence>
<keyword evidence="2" id="KW-0732">Signal</keyword>
<feature type="chain" id="PRO_5007585611" description="Secreted protein" evidence="2">
    <location>
        <begin position="20"/>
        <end position="73"/>
    </location>
</feature>
<evidence type="ECO:0000256" key="2">
    <source>
        <dbReference type="SAM" id="SignalP"/>
    </source>
</evidence>
<dbReference type="EMBL" id="AKHW03004374">
    <property type="protein sequence ID" value="KYO30009.1"/>
    <property type="molecule type" value="Genomic_DNA"/>
</dbReference>
<sequence length="73" mass="8235">MWQYRYSWTLVARVFGVAGCKVCTERAVHDFQASTPSKVKSSKEYMAAVEGDKAKRRKHEATDSFRVHSGPAV</sequence>
<organism evidence="3 4">
    <name type="scientific">Alligator mississippiensis</name>
    <name type="common">American alligator</name>
    <dbReference type="NCBI Taxonomy" id="8496"/>
    <lineage>
        <taxon>Eukaryota</taxon>
        <taxon>Metazoa</taxon>
        <taxon>Chordata</taxon>
        <taxon>Craniata</taxon>
        <taxon>Vertebrata</taxon>
        <taxon>Euteleostomi</taxon>
        <taxon>Archelosauria</taxon>
        <taxon>Archosauria</taxon>
        <taxon>Crocodylia</taxon>
        <taxon>Alligatoridae</taxon>
        <taxon>Alligatorinae</taxon>
        <taxon>Alligator</taxon>
    </lineage>
</organism>
<accession>A0A151N019</accession>
<gene>
    <name evidence="3" type="ORF">Y1Q_0000165</name>
</gene>
<evidence type="ECO:0000313" key="4">
    <source>
        <dbReference type="Proteomes" id="UP000050525"/>
    </source>
</evidence>
<protein>
    <recommendedName>
        <fullName evidence="5">Secreted protein</fullName>
    </recommendedName>
</protein>
<name>A0A151N019_ALLMI</name>
<reference evidence="3 4" key="1">
    <citation type="journal article" date="2012" name="Genome Biol.">
        <title>Sequencing three crocodilian genomes to illuminate the evolution of archosaurs and amniotes.</title>
        <authorList>
            <person name="St John J.A."/>
            <person name="Braun E.L."/>
            <person name="Isberg S.R."/>
            <person name="Miles L.G."/>
            <person name="Chong A.Y."/>
            <person name="Gongora J."/>
            <person name="Dalzell P."/>
            <person name="Moran C."/>
            <person name="Bed'hom B."/>
            <person name="Abzhanov A."/>
            <person name="Burgess S.C."/>
            <person name="Cooksey A.M."/>
            <person name="Castoe T.A."/>
            <person name="Crawford N.G."/>
            <person name="Densmore L.D."/>
            <person name="Drew J.C."/>
            <person name="Edwards S.V."/>
            <person name="Faircloth B.C."/>
            <person name="Fujita M.K."/>
            <person name="Greenwold M.J."/>
            <person name="Hoffmann F.G."/>
            <person name="Howard J.M."/>
            <person name="Iguchi T."/>
            <person name="Janes D.E."/>
            <person name="Khan S.Y."/>
            <person name="Kohno S."/>
            <person name="de Koning A.J."/>
            <person name="Lance S.L."/>
            <person name="McCarthy F.M."/>
            <person name="McCormack J.E."/>
            <person name="Merchant M.E."/>
            <person name="Peterson D.G."/>
            <person name="Pollock D.D."/>
            <person name="Pourmand N."/>
            <person name="Raney B.J."/>
            <person name="Roessler K.A."/>
            <person name="Sanford J.R."/>
            <person name="Sawyer R.H."/>
            <person name="Schmidt C.J."/>
            <person name="Triplett E.W."/>
            <person name="Tuberville T.D."/>
            <person name="Venegas-Anaya M."/>
            <person name="Howard J.T."/>
            <person name="Jarvis E.D."/>
            <person name="Guillette L.J.Jr."/>
            <person name="Glenn T.C."/>
            <person name="Green R.E."/>
            <person name="Ray D.A."/>
        </authorList>
    </citation>
    <scope>NUCLEOTIDE SEQUENCE [LARGE SCALE GENOMIC DNA]</scope>
    <source>
        <strain evidence="3">KSC_2009_1</strain>
    </source>
</reference>
<comment type="caution">
    <text evidence="3">The sequence shown here is derived from an EMBL/GenBank/DDBJ whole genome shotgun (WGS) entry which is preliminary data.</text>
</comment>
<dbReference type="Proteomes" id="UP000050525">
    <property type="component" value="Unassembled WGS sequence"/>
</dbReference>
<feature type="signal peptide" evidence="2">
    <location>
        <begin position="1"/>
        <end position="19"/>
    </location>
</feature>
<proteinExistence type="predicted"/>
<dbReference type="AlphaFoldDB" id="A0A151N019"/>
<keyword evidence="4" id="KW-1185">Reference proteome</keyword>
<evidence type="ECO:0000256" key="1">
    <source>
        <dbReference type="SAM" id="MobiDB-lite"/>
    </source>
</evidence>